<dbReference type="PATRIC" id="fig|1346330.5.peg.1612"/>
<dbReference type="EMBL" id="ATDL01000012">
    <property type="protein sequence ID" value="ERJ59972.1"/>
    <property type="molecule type" value="Genomic_DNA"/>
</dbReference>
<dbReference type="STRING" id="1346330.M472_14480"/>
<organism evidence="1 2">
    <name type="scientific">Sphingobacterium paucimobilis HER1398</name>
    <dbReference type="NCBI Taxonomy" id="1346330"/>
    <lineage>
        <taxon>Bacteria</taxon>
        <taxon>Pseudomonadati</taxon>
        <taxon>Bacteroidota</taxon>
        <taxon>Sphingobacteriia</taxon>
        <taxon>Sphingobacteriales</taxon>
        <taxon>Sphingobacteriaceae</taxon>
        <taxon>Sphingobacterium</taxon>
    </lineage>
</organism>
<comment type="caution">
    <text evidence="1">The sequence shown here is derived from an EMBL/GenBank/DDBJ whole genome shotgun (WGS) entry which is preliminary data.</text>
</comment>
<dbReference type="InterPro" id="IPR008947">
    <property type="entry name" value="PLipase_C/P1_nuclease_dom_sf"/>
</dbReference>
<sequence>MKPTIYLAIGVFLSISLSSWGFYAHKKINETAVFLLPTDMAFFFKKNIKIITEKAVDADKRCYIDTVESPRHFIDLDRYEDIDTLPIHWSKAVEKFSERRLIAQGVVPWQIVRTYQNLVSAFKVKNERKIIQHSADLGHYIADAHVPLHTSSNYNGQYTDQIGIHAFWETRLPEMFSKDYNYFIKSADYVADPLKTAWQIVRASNALVDSVLHIEKELSLLFKESERKGYIERNSQLIYTYSDAYATRYHQSLNGMVERRLRASILQVASFWYSAWIDAGQPSLSNLKINEAEFTPIPTTGQKSLGREEWH</sequence>
<dbReference type="CDD" id="cd10981">
    <property type="entry name" value="ZnPC_S1P1"/>
    <property type="match status" value="1"/>
</dbReference>
<dbReference type="RefSeq" id="WP_021069794.1">
    <property type="nucleotide sequence ID" value="NZ_ATDL01000012.1"/>
</dbReference>
<protein>
    <recommendedName>
        <fullName evidence="3">S1/P1 Nuclease</fullName>
    </recommendedName>
</protein>
<dbReference type="Gene3D" id="1.10.575.10">
    <property type="entry name" value="P1 Nuclease"/>
    <property type="match status" value="1"/>
</dbReference>
<dbReference type="Proteomes" id="UP000016584">
    <property type="component" value="Unassembled WGS sequence"/>
</dbReference>
<keyword evidence="2" id="KW-1185">Reference proteome</keyword>
<gene>
    <name evidence="1" type="ORF">M472_14480</name>
</gene>
<dbReference type="OrthoDB" id="267579at2"/>
<evidence type="ECO:0000313" key="1">
    <source>
        <dbReference type="EMBL" id="ERJ59972.1"/>
    </source>
</evidence>
<dbReference type="SUPFAM" id="SSF48537">
    <property type="entry name" value="Phospholipase C/P1 nuclease"/>
    <property type="match status" value="1"/>
</dbReference>
<accession>U2HWR1</accession>
<proteinExistence type="predicted"/>
<dbReference type="eggNOG" id="ENOG502Z9BM">
    <property type="taxonomic scope" value="Bacteria"/>
</dbReference>
<reference evidence="1 2" key="1">
    <citation type="journal article" date="2013" name="Genome Announc.">
        <title>The Draft Genome Sequence of Sphingomonas paucimobilis Strain HER1398 (Proteobacteria), Host to the Giant PAU Phage, Indicates That It Is a Member of the Genus Sphingobacterium (Bacteroidetes).</title>
        <authorList>
            <person name="White R.A.III."/>
            <person name="Suttle C.A."/>
        </authorList>
    </citation>
    <scope>NUCLEOTIDE SEQUENCE [LARGE SCALE GENOMIC DNA]</scope>
    <source>
        <strain evidence="1 2">HER1398</strain>
    </source>
</reference>
<dbReference type="AlphaFoldDB" id="U2HWR1"/>
<evidence type="ECO:0000313" key="2">
    <source>
        <dbReference type="Proteomes" id="UP000016584"/>
    </source>
</evidence>
<name>U2HWR1_9SPHI</name>
<dbReference type="GO" id="GO:0016788">
    <property type="term" value="F:hydrolase activity, acting on ester bonds"/>
    <property type="evidence" value="ECO:0007669"/>
    <property type="project" value="InterPro"/>
</dbReference>
<evidence type="ECO:0008006" key="3">
    <source>
        <dbReference type="Google" id="ProtNLM"/>
    </source>
</evidence>